<feature type="transmembrane region" description="Helical" evidence="8">
    <location>
        <begin position="67"/>
        <end position="85"/>
    </location>
</feature>
<evidence type="ECO:0000256" key="4">
    <source>
        <dbReference type="ARBA" id="ARBA00022475"/>
    </source>
</evidence>
<dbReference type="Proteomes" id="UP000030021">
    <property type="component" value="Unassembled WGS sequence"/>
</dbReference>
<dbReference type="eggNOG" id="COG1176">
    <property type="taxonomic scope" value="Bacteria"/>
</dbReference>
<dbReference type="InterPro" id="IPR000515">
    <property type="entry name" value="MetI-like"/>
</dbReference>
<evidence type="ECO:0000256" key="1">
    <source>
        <dbReference type="ARBA" id="ARBA00004651"/>
    </source>
</evidence>
<dbReference type="PROSITE" id="PS50928">
    <property type="entry name" value="ABC_TM1"/>
    <property type="match status" value="1"/>
</dbReference>
<feature type="transmembrane region" description="Helical" evidence="8">
    <location>
        <begin position="91"/>
        <end position="109"/>
    </location>
</feature>
<evidence type="ECO:0000256" key="3">
    <source>
        <dbReference type="ARBA" id="ARBA00022448"/>
    </source>
</evidence>
<comment type="similarity">
    <text evidence="2">Belongs to the binding-protein-dependent transport system permease family. CysTW subfamily.</text>
</comment>
<evidence type="ECO:0000256" key="6">
    <source>
        <dbReference type="ARBA" id="ARBA00022989"/>
    </source>
</evidence>
<dbReference type="CDD" id="cd06261">
    <property type="entry name" value="TM_PBP2"/>
    <property type="match status" value="1"/>
</dbReference>
<evidence type="ECO:0000256" key="8">
    <source>
        <dbReference type="SAM" id="Phobius"/>
    </source>
</evidence>
<gene>
    <name evidence="10" type="ORF">rosmuc_01705</name>
</gene>
<evidence type="ECO:0000313" key="11">
    <source>
        <dbReference type="Proteomes" id="UP000030021"/>
    </source>
</evidence>
<keyword evidence="5 8" id="KW-0812">Transmembrane</keyword>
<evidence type="ECO:0000313" key="10">
    <source>
        <dbReference type="EMBL" id="KGM88012.1"/>
    </source>
</evidence>
<sequence>MTSPTFPAHTSGRRFHFLFNRAWQALWVLPLPAWLLLFFAVPLGLLVAISFWSVVNYRLTPDATLSAWRYVLGLDFLWASFWRSYGLSMASAVAISLLAFPASYAMAFVAAPRQRLILLGFAIAPFFTSYLVRIYSWQVFLTEGGVISSLVQAFGGKGESLLNTYFALFIGHATLALPVVLILQTIALSNVDRTGISAAANLGARPGAILFRVILPAARPGLTLGLLFAFLLSYAEFVSASYLGGGTFQTLPILVTDLVRAGQQWPRAAVVSLLMIASLLVTAFVTVLWAYREKG</sequence>
<dbReference type="HOGENOM" id="CLU_016047_18_3_5"/>
<dbReference type="GO" id="GO:0055085">
    <property type="term" value="P:transmembrane transport"/>
    <property type="evidence" value="ECO:0007669"/>
    <property type="project" value="InterPro"/>
</dbReference>
<dbReference type="AlphaFoldDB" id="A0A0A0HJJ9"/>
<keyword evidence="7 8" id="KW-0472">Membrane</keyword>
<feature type="transmembrane region" description="Helical" evidence="8">
    <location>
        <begin position="268"/>
        <end position="291"/>
    </location>
</feature>
<feature type="domain" description="ABC transmembrane type-1" evidence="9">
    <location>
        <begin position="81"/>
        <end position="286"/>
    </location>
</feature>
<feature type="transmembrane region" description="Helical" evidence="8">
    <location>
        <begin position="116"/>
        <end position="135"/>
    </location>
</feature>
<evidence type="ECO:0000259" key="9">
    <source>
        <dbReference type="PROSITE" id="PS50928"/>
    </source>
</evidence>
<protein>
    <submittedName>
        <fullName evidence="10">ABC-type spermidine/putrescine transport system, permease component I</fullName>
    </submittedName>
</protein>
<name>A0A0A0HJJ9_9RHOB</name>
<dbReference type="Gene3D" id="1.10.3720.10">
    <property type="entry name" value="MetI-like"/>
    <property type="match status" value="1"/>
</dbReference>
<comment type="caution">
    <text evidence="10">The sequence shown here is derived from an EMBL/GenBank/DDBJ whole genome shotgun (WGS) entry which is preliminary data.</text>
</comment>
<keyword evidence="3" id="KW-0813">Transport</keyword>
<dbReference type="PANTHER" id="PTHR42929:SF1">
    <property type="entry name" value="INNER MEMBRANE ABC TRANSPORTER PERMEASE PROTEIN YDCU-RELATED"/>
    <property type="match status" value="1"/>
</dbReference>
<feature type="transmembrane region" description="Helical" evidence="8">
    <location>
        <begin position="209"/>
        <end position="231"/>
    </location>
</feature>
<dbReference type="PATRIC" id="fig|1288298.3.peg.1717"/>
<dbReference type="RefSeq" id="WP_037272155.1">
    <property type="nucleotide sequence ID" value="NZ_KN293979.1"/>
</dbReference>
<feature type="transmembrane region" description="Helical" evidence="8">
    <location>
        <begin position="33"/>
        <end position="55"/>
    </location>
</feature>
<dbReference type="SUPFAM" id="SSF161098">
    <property type="entry name" value="MetI-like"/>
    <property type="match status" value="1"/>
</dbReference>
<proteinExistence type="inferred from homology"/>
<evidence type="ECO:0000256" key="2">
    <source>
        <dbReference type="ARBA" id="ARBA00007069"/>
    </source>
</evidence>
<accession>A0A0A0HJJ9</accession>
<comment type="subcellular location">
    <subcellularLocation>
        <location evidence="1">Cell membrane</location>
        <topology evidence="1">Multi-pass membrane protein</topology>
    </subcellularLocation>
</comment>
<dbReference type="EMBL" id="AONH01000010">
    <property type="protein sequence ID" value="KGM88012.1"/>
    <property type="molecule type" value="Genomic_DNA"/>
</dbReference>
<evidence type="ECO:0000256" key="5">
    <source>
        <dbReference type="ARBA" id="ARBA00022692"/>
    </source>
</evidence>
<keyword evidence="4" id="KW-1003">Cell membrane</keyword>
<dbReference type="PANTHER" id="PTHR42929">
    <property type="entry name" value="INNER MEMBRANE ABC TRANSPORTER PERMEASE PROTEIN YDCU-RELATED-RELATED"/>
    <property type="match status" value="1"/>
</dbReference>
<keyword evidence="6 8" id="KW-1133">Transmembrane helix</keyword>
<organism evidence="10 11">
    <name type="scientific">Roseovarius mucosus DSM 17069</name>
    <dbReference type="NCBI Taxonomy" id="1288298"/>
    <lineage>
        <taxon>Bacteria</taxon>
        <taxon>Pseudomonadati</taxon>
        <taxon>Pseudomonadota</taxon>
        <taxon>Alphaproteobacteria</taxon>
        <taxon>Rhodobacterales</taxon>
        <taxon>Roseobacteraceae</taxon>
        <taxon>Roseovarius</taxon>
    </lineage>
</organism>
<evidence type="ECO:0000256" key="7">
    <source>
        <dbReference type="ARBA" id="ARBA00023136"/>
    </source>
</evidence>
<feature type="transmembrane region" description="Helical" evidence="8">
    <location>
        <begin position="165"/>
        <end position="188"/>
    </location>
</feature>
<dbReference type="OrthoDB" id="9807047at2"/>
<reference evidence="10 11" key="1">
    <citation type="submission" date="2013-01" db="EMBL/GenBank/DDBJ databases">
        <authorList>
            <person name="Fiebig A."/>
            <person name="Goeker M."/>
            <person name="Klenk H.-P.P."/>
        </authorList>
    </citation>
    <scope>NUCLEOTIDE SEQUENCE [LARGE SCALE GENOMIC DNA]</scope>
    <source>
        <strain evidence="10 11">DSM 17069</strain>
    </source>
</reference>
<dbReference type="GO" id="GO:0005886">
    <property type="term" value="C:plasma membrane"/>
    <property type="evidence" value="ECO:0007669"/>
    <property type="project" value="UniProtKB-SubCell"/>
</dbReference>
<dbReference type="InterPro" id="IPR035906">
    <property type="entry name" value="MetI-like_sf"/>
</dbReference>